<dbReference type="AlphaFoldDB" id="A0A4U5P1I8"/>
<organism evidence="1 2">
    <name type="scientific">Steinernema carpocapsae</name>
    <name type="common">Entomopathogenic nematode</name>
    <dbReference type="NCBI Taxonomy" id="34508"/>
    <lineage>
        <taxon>Eukaryota</taxon>
        <taxon>Metazoa</taxon>
        <taxon>Ecdysozoa</taxon>
        <taxon>Nematoda</taxon>
        <taxon>Chromadorea</taxon>
        <taxon>Rhabditida</taxon>
        <taxon>Tylenchina</taxon>
        <taxon>Panagrolaimomorpha</taxon>
        <taxon>Strongyloidoidea</taxon>
        <taxon>Steinernematidae</taxon>
        <taxon>Steinernema</taxon>
    </lineage>
</organism>
<reference evidence="1 2" key="1">
    <citation type="journal article" date="2015" name="Genome Biol.">
        <title>Comparative genomics of Steinernema reveals deeply conserved gene regulatory networks.</title>
        <authorList>
            <person name="Dillman A.R."/>
            <person name="Macchietto M."/>
            <person name="Porter C.F."/>
            <person name="Rogers A."/>
            <person name="Williams B."/>
            <person name="Antoshechkin I."/>
            <person name="Lee M.M."/>
            <person name="Goodwin Z."/>
            <person name="Lu X."/>
            <person name="Lewis E.E."/>
            <person name="Goodrich-Blair H."/>
            <person name="Stock S.P."/>
            <person name="Adams B.J."/>
            <person name="Sternberg P.W."/>
            <person name="Mortazavi A."/>
        </authorList>
    </citation>
    <scope>NUCLEOTIDE SEQUENCE [LARGE SCALE GENOMIC DNA]</scope>
    <source>
        <strain evidence="1 2">ALL</strain>
    </source>
</reference>
<dbReference type="EMBL" id="AZBU02000003">
    <property type="protein sequence ID" value="TKR89591.1"/>
    <property type="molecule type" value="Genomic_DNA"/>
</dbReference>
<evidence type="ECO:0000313" key="1">
    <source>
        <dbReference type="EMBL" id="TKR89591.1"/>
    </source>
</evidence>
<comment type="caution">
    <text evidence="1">The sequence shown here is derived from an EMBL/GenBank/DDBJ whole genome shotgun (WGS) entry which is preliminary data.</text>
</comment>
<dbReference type="Proteomes" id="UP000298663">
    <property type="component" value="Unassembled WGS sequence"/>
</dbReference>
<reference evidence="1 2" key="2">
    <citation type="journal article" date="2019" name="G3 (Bethesda)">
        <title>Hybrid Assembly of the Genome of the Entomopathogenic Nematode Steinernema carpocapsae Identifies the X-Chromosome.</title>
        <authorList>
            <person name="Serra L."/>
            <person name="Macchietto M."/>
            <person name="Macias-Munoz A."/>
            <person name="McGill C.J."/>
            <person name="Rodriguez I.M."/>
            <person name="Rodriguez B."/>
            <person name="Murad R."/>
            <person name="Mortazavi A."/>
        </authorList>
    </citation>
    <scope>NUCLEOTIDE SEQUENCE [LARGE SCALE GENOMIC DNA]</scope>
    <source>
        <strain evidence="1 2">ALL</strain>
    </source>
</reference>
<proteinExistence type="predicted"/>
<name>A0A4U5P1I8_STECR</name>
<evidence type="ECO:0000313" key="2">
    <source>
        <dbReference type="Proteomes" id="UP000298663"/>
    </source>
</evidence>
<accession>A0A4U5P1I8</accession>
<protein>
    <submittedName>
        <fullName evidence="1">Uncharacterized protein</fullName>
    </submittedName>
</protein>
<sequence length="272" mass="29443">MITSAAGGDGFLFEGARISGQRGLPPSLPSRFAKDLYLRLAAASFLPPCLGLAAGSPRLVMGRRCLPSISPSLLGPGAGGRSRRLPLNCPERAAFIPLSSGSRRASVQESSTRRLSATILPATETVRWFSREIETVRFSPRASCHWRMSVLILSHERIAFRAIAERVSLVRGCVVGDLRYSLNSRSWSTSLHLFGSGSSDGLLEFLEGILNGPVGERRRVDALFGQMFLQHSLGRLAELLEFADALVPSSVRALVALLSLRRPSSKSVCILD</sequence>
<gene>
    <name evidence="1" type="ORF">L596_013670</name>
</gene>
<keyword evidence="2" id="KW-1185">Reference proteome</keyword>